<dbReference type="RefSeq" id="WP_245122297.1">
    <property type="nucleotide sequence ID" value="NZ_CP095061.1"/>
</dbReference>
<evidence type="ECO:0000259" key="1">
    <source>
        <dbReference type="PROSITE" id="PS51462"/>
    </source>
</evidence>
<name>A0ABY4G9P5_9BACT</name>
<dbReference type="EMBL" id="CP095061">
    <property type="protein sequence ID" value="UOQ67179.1"/>
    <property type="molecule type" value="Genomic_DNA"/>
</dbReference>
<dbReference type="Gene3D" id="1.10.10.10">
    <property type="entry name" value="Winged helix-like DNA-binding domain superfamily/Winged helix DNA-binding domain"/>
    <property type="match status" value="1"/>
</dbReference>
<dbReference type="InterPro" id="IPR054105">
    <property type="entry name" value="WHD_NrtR"/>
</dbReference>
<dbReference type="InterPro" id="IPR036390">
    <property type="entry name" value="WH_DNA-bd_sf"/>
</dbReference>
<dbReference type="PANTHER" id="PTHR43736:SF4">
    <property type="entry name" value="SLR1690 PROTEIN"/>
    <property type="match status" value="1"/>
</dbReference>
<dbReference type="PANTHER" id="PTHR43736">
    <property type="entry name" value="ADP-RIBOSE PYROPHOSPHATASE"/>
    <property type="match status" value="1"/>
</dbReference>
<dbReference type="SUPFAM" id="SSF46785">
    <property type="entry name" value="Winged helix' DNA-binding domain"/>
    <property type="match status" value="1"/>
</dbReference>
<gene>
    <name evidence="2" type="ORF">MUN86_04555</name>
</gene>
<accession>A0ABY4G9P5</accession>
<reference evidence="2" key="1">
    <citation type="submission" date="2022-04" db="EMBL/GenBank/DDBJ databases">
        <title>Hymenobacter sp. isolated from the air.</title>
        <authorList>
            <person name="Won M."/>
            <person name="Lee C.-M."/>
            <person name="Woen H.-Y."/>
            <person name="Kwon S.-W."/>
        </authorList>
    </citation>
    <scope>NUCLEOTIDE SEQUENCE</scope>
    <source>
        <strain evidence="2">5420S-77</strain>
    </source>
</reference>
<dbReference type="Pfam" id="PF21906">
    <property type="entry name" value="WHD_NrtR"/>
    <property type="match status" value="1"/>
</dbReference>
<keyword evidence="3" id="KW-1185">Reference proteome</keyword>
<dbReference type="InterPro" id="IPR015797">
    <property type="entry name" value="NUDIX_hydrolase-like_dom_sf"/>
</dbReference>
<dbReference type="InterPro" id="IPR000086">
    <property type="entry name" value="NUDIX_hydrolase_dom"/>
</dbReference>
<evidence type="ECO:0000313" key="2">
    <source>
        <dbReference type="EMBL" id="UOQ67179.1"/>
    </source>
</evidence>
<dbReference type="Proteomes" id="UP000830401">
    <property type="component" value="Chromosome"/>
</dbReference>
<dbReference type="SUPFAM" id="SSF55811">
    <property type="entry name" value="Nudix"/>
    <property type="match status" value="1"/>
</dbReference>
<dbReference type="PROSITE" id="PS51462">
    <property type="entry name" value="NUDIX"/>
    <property type="match status" value="1"/>
</dbReference>
<feature type="domain" description="Nudix hydrolase" evidence="1">
    <location>
        <begin position="19"/>
        <end position="175"/>
    </location>
</feature>
<dbReference type="InterPro" id="IPR036388">
    <property type="entry name" value="WH-like_DNA-bd_sf"/>
</dbReference>
<protein>
    <submittedName>
        <fullName evidence="2">NUDIX domain-containing protein</fullName>
    </submittedName>
</protein>
<sequence>MNTTHEVLDFVHDGHKRYLPHLSIDCVIFGYHQHQLKILLIRYHAHTKWSLPGGFIARDETLTQAASRILAEKTQLNDLFLRQFHTFGDSPTRLNELGARQVHNITYSKVGVTIDQNNWLADRTLSIGYYALVDYLDVVVKPEFLVDEYCWRDVNDIPPLLFDHNEIIETALLTLRSQMYQQPIGYNLLPDKFTLPEIHALYETILGRQFDRRNFRKKLLTLGLIRQLAEQKKIGPHRSPFLYEFDSDTYHRSLEEGAVLGF</sequence>
<evidence type="ECO:0000313" key="3">
    <source>
        <dbReference type="Proteomes" id="UP000830401"/>
    </source>
</evidence>
<proteinExistence type="predicted"/>
<dbReference type="Pfam" id="PF00293">
    <property type="entry name" value="NUDIX"/>
    <property type="match status" value="1"/>
</dbReference>
<dbReference type="Gene3D" id="3.90.79.10">
    <property type="entry name" value="Nucleoside Triphosphate Pyrophosphohydrolase"/>
    <property type="match status" value="1"/>
</dbReference>
<dbReference type="CDD" id="cd18873">
    <property type="entry name" value="NUDIX_NadM_like"/>
    <property type="match status" value="1"/>
</dbReference>
<organism evidence="2 3">
    <name type="scientific">Hymenobacter volaticus</name>
    <dbReference type="NCBI Taxonomy" id="2932254"/>
    <lineage>
        <taxon>Bacteria</taxon>
        <taxon>Pseudomonadati</taxon>
        <taxon>Bacteroidota</taxon>
        <taxon>Cytophagia</taxon>
        <taxon>Cytophagales</taxon>
        <taxon>Hymenobacteraceae</taxon>
        <taxon>Hymenobacter</taxon>
    </lineage>
</organism>